<evidence type="ECO:0000313" key="1">
    <source>
        <dbReference type="EMBL" id="DAD37612.1"/>
    </source>
</evidence>
<keyword evidence="2" id="KW-1185">Reference proteome</keyword>
<sequence length="143" mass="16530">MDVFLNNICTVTHAMNWMHGLKKYVETIEGSLAKVELETTKAATKVEKEEAWKMKNHVYHLKGKLSRMKKLLDEVEVRTFQAMNKRQILRMFSKVAEIIVGFYTFDHEESALQTKRNEVEARTSEAIDLAIESRWSGVVDSPP</sequence>
<dbReference type="Proteomes" id="UP000607653">
    <property type="component" value="Unassembled WGS sequence"/>
</dbReference>
<evidence type="ECO:0000313" key="2">
    <source>
        <dbReference type="Proteomes" id="UP000607653"/>
    </source>
</evidence>
<protein>
    <submittedName>
        <fullName evidence="1">Uncharacterized protein</fullName>
    </submittedName>
</protein>
<proteinExistence type="predicted"/>
<dbReference type="EMBL" id="DUZY01000004">
    <property type="protein sequence ID" value="DAD37612.1"/>
    <property type="molecule type" value="Genomic_DNA"/>
</dbReference>
<gene>
    <name evidence="1" type="ORF">HUJ06_008253</name>
</gene>
<accession>A0A822YY71</accession>
<reference evidence="1 2" key="1">
    <citation type="journal article" date="2020" name="Mol. Biol. Evol.">
        <title>Distinct Expression and Methylation Patterns for Genes with Different Fates following a Single Whole-Genome Duplication in Flowering Plants.</title>
        <authorList>
            <person name="Shi T."/>
            <person name="Rahmani R.S."/>
            <person name="Gugger P.F."/>
            <person name="Wang M."/>
            <person name="Li H."/>
            <person name="Zhang Y."/>
            <person name="Li Z."/>
            <person name="Wang Q."/>
            <person name="Van de Peer Y."/>
            <person name="Marchal K."/>
            <person name="Chen J."/>
        </authorList>
    </citation>
    <scope>NUCLEOTIDE SEQUENCE [LARGE SCALE GENOMIC DNA]</scope>
    <source>
        <tissue evidence="1">Leaf</tissue>
    </source>
</reference>
<dbReference type="AlphaFoldDB" id="A0A822YY71"/>
<organism evidence="1 2">
    <name type="scientific">Nelumbo nucifera</name>
    <name type="common">Sacred lotus</name>
    <dbReference type="NCBI Taxonomy" id="4432"/>
    <lineage>
        <taxon>Eukaryota</taxon>
        <taxon>Viridiplantae</taxon>
        <taxon>Streptophyta</taxon>
        <taxon>Embryophyta</taxon>
        <taxon>Tracheophyta</taxon>
        <taxon>Spermatophyta</taxon>
        <taxon>Magnoliopsida</taxon>
        <taxon>Proteales</taxon>
        <taxon>Nelumbonaceae</taxon>
        <taxon>Nelumbo</taxon>
    </lineage>
</organism>
<name>A0A822YY71_NELNU</name>
<comment type="caution">
    <text evidence="1">The sequence shown here is derived from an EMBL/GenBank/DDBJ whole genome shotgun (WGS) entry which is preliminary data.</text>
</comment>